<name>A0A699X652_TANCI</name>
<evidence type="ECO:0000313" key="1">
    <source>
        <dbReference type="EMBL" id="GFD53398.1"/>
    </source>
</evidence>
<dbReference type="EMBL" id="BKCJ011793726">
    <property type="protein sequence ID" value="GFD53398.1"/>
    <property type="molecule type" value="Genomic_DNA"/>
</dbReference>
<dbReference type="AlphaFoldDB" id="A0A699X652"/>
<feature type="non-terminal residue" evidence="1">
    <location>
        <position position="1"/>
    </location>
</feature>
<sequence>IELLQILDAVAVEQHRAHGVGFVHEKQLSPQLAAHVQDVIREDAQAHRDKRQRLAQRLGAVDVEAAGFEVGTNLARVAGQVLEAGHQRNLARVGIYFFS</sequence>
<organism evidence="1">
    <name type="scientific">Tanacetum cinerariifolium</name>
    <name type="common">Dalmatian daisy</name>
    <name type="synonym">Chrysanthemum cinerariifolium</name>
    <dbReference type="NCBI Taxonomy" id="118510"/>
    <lineage>
        <taxon>Eukaryota</taxon>
        <taxon>Viridiplantae</taxon>
        <taxon>Streptophyta</taxon>
        <taxon>Embryophyta</taxon>
        <taxon>Tracheophyta</taxon>
        <taxon>Spermatophyta</taxon>
        <taxon>Magnoliopsida</taxon>
        <taxon>eudicotyledons</taxon>
        <taxon>Gunneridae</taxon>
        <taxon>Pentapetalae</taxon>
        <taxon>asterids</taxon>
        <taxon>campanulids</taxon>
        <taxon>Asterales</taxon>
        <taxon>Asteraceae</taxon>
        <taxon>Asteroideae</taxon>
        <taxon>Anthemideae</taxon>
        <taxon>Anthemidinae</taxon>
        <taxon>Tanacetum</taxon>
    </lineage>
</organism>
<reference evidence="1" key="1">
    <citation type="journal article" date="2019" name="Sci. Rep.">
        <title>Draft genome of Tanacetum cinerariifolium, the natural source of mosquito coil.</title>
        <authorList>
            <person name="Yamashiro T."/>
            <person name="Shiraishi A."/>
            <person name="Satake H."/>
            <person name="Nakayama K."/>
        </authorList>
    </citation>
    <scope>NUCLEOTIDE SEQUENCE</scope>
</reference>
<proteinExistence type="predicted"/>
<accession>A0A699X652</accession>
<gene>
    <name evidence="1" type="ORF">Tci_925367</name>
</gene>
<protein>
    <submittedName>
        <fullName evidence="1">Uncharacterized protein</fullName>
    </submittedName>
</protein>
<comment type="caution">
    <text evidence="1">The sequence shown here is derived from an EMBL/GenBank/DDBJ whole genome shotgun (WGS) entry which is preliminary data.</text>
</comment>